<dbReference type="EMBL" id="FUZT01000002">
    <property type="protein sequence ID" value="SKC46407.1"/>
    <property type="molecule type" value="Genomic_DNA"/>
</dbReference>
<proteinExistence type="predicted"/>
<keyword evidence="2" id="KW-0479">Metal-binding</keyword>
<dbReference type="Pfam" id="PF13450">
    <property type="entry name" value="NAD_binding_8"/>
    <property type="match status" value="1"/>
</dbReference>
<dbReference type="SUPFAM" id="SSF46548">
    <property type="entry name" value="alpha-helical ferredoxin"/>
    <property type="match status" value="1"/>
</dbReference>
<organism evidence="7 8">
    <name type="scientific">Maledivibacter halophilus</name>
    <dbReference type="NCBI Taxonomy" id="36842"/>
    <lineage>
        <taxon>Bacteria</taxon>
        <taxon>Bacillati</taxon>
        <taxon>Bacillota</taxon>
        <taxon>Clostridia</taxon>
        <taxon>Peptostreptococcales</taxon>
        <taxon>Caminicellaceae</taxon>
        <taxon>Maledivibacter</taxon>
    </lineage>
</organism>
<dbReference type="STRING" id="36842.SAMN02194393_00921"/>
<protein>
    <submittedName>
        <fullName evidence="7">NADPH-dependent glutamate synthase beta chain and related oxidoreductases</fullName>
    </submittedName>
</protein>
<keyword evidence="1" id="KW-0004">4Fe-4S</keyword>
<dbReference type="InterPro" id="IPR004017">
    <property type="entry name" value="Cys_rich_dom"/>
</dbReference>
<dbReference type="InterPro" id="IPR017896">
    <property type="entry name" value="4Fe4S_Fe-S-bd"/>
</dbReference>
<dbReference type="InterPro" id="IPR009051">
    <property type="entry name" value="Helical_ferredxn"/>
</dbReference>
<keyword evidence="4" id="KW-0408">Iron</keyword>
<dbReference type="PRINTS" id="PR00419">
    <property type="entry name" value="ADXRDTASE"/>
</dbReference>
<dbReference type="Gene3D" id="1.10.1060.10">
    <property type="entry name" value="Alpha-helical ferredoxin"/>
    <property type="match status" value="2"/>
</dbReference>
<dbReference type="GO" id="GO:0016491">
    <property type="term" value="F:oxidoreductase activity"/>
    <property type="evidence" value="ECO:0007669"/>
    <property type="project" value="UniProtKB-KW"/>
</dbReference>
<sequence length="747" mass="84492">MEEARKKIRTCLEDQEAFCTAACPFDFDVRNFIDKIQRGRFNAGFRAYQNSVAFPGIVSYLCHEPCKDVCIRGKKDGAISIRLLEKASIDYAARISPNNYNLPLKNKKIAVIGGGISGLACALRLCAKKYEVTIYEKSHRIGGSLWDIMPSDIFLNDIKQQFMYEEYKLCLNTEIINLGELEFDAIYVATGTNGRDFGLKGNKAGKSPGVFLGGSLMGKNIIEAIADGLNISKSIEGYIKTGSMNTPKKNNETRLQLDIKELPYAKPVIPSNGSAFTRDEALQEAKRCLKCKCDNCIQYCDLMRSFNKYPKIIENEVEATINPGTLDGNGTIATRFISTCNQCGLCKEVCPQDIDMGDFLLKSHRIMQQKGGMPWVFHDFWLRDMEFTNSKYAQVSRLPMGYEKSSYMFFPGCQLGASDSKYVIESYNFLLKEKPDTSLILGCCGAPAEWAGDKDLHNKVIEKLRNYWTSFGKPKAIFACPTCKQMFNRYLPEIEGVFLYDLMLKSKVPISVDGSGEIVSVFDPCSSREEPHLQKVIRQLTQKSGFSLNPLPMEGKLANCCSWGGQVSIANPYYTRQVVKKRIRQNDNPYITYCINCRDIFAAAKKPVYHILDILFGLHDSGRIPPTVTKRRNNRVILKQQVLSRFWKEDFKMEEREMKFNLNIIPQLGEKLDSELILETDIEAVIEHCESSGKKVLNPNTGNFFGHLQIGNMTYWVEYKSVDNGFNLVNAYSHRMSIDEGERDGGR</sequence>
<dbReference type="InterPro" id="IPR051460">
    <property type="entry name" value="HdrC_iron-sulfur_subunit"/>
</dbReference>
<dbReference type="InterPro" id="IPR028261">
    <property type="entry name" value="DPD_II"/>
</dbReference>
<dbReference type="OrthoDB" id="5241828at2"/>
<dbReference type="Pfam" id="PF13534">
    <property type="entry name" value="Fer4_17"/>
    <property type="match status" value="1"/>
</dbReference>
<evidence type="ECO:0000313" key="7">
    <source>
        <dbReference type="EMBL" id="SKC46407.1"/>
    </source>
</evidence>
<reference evidence="7 8" key="1">
    <citation type="submission" date="2017-02" db="EMBL/GenBank/DDBJ databases">
        <authorList>
            <person name="Peterson S.W."/>
        </authorList>
    </citation>
    <scope>NUCLEOTIDE SEQUENCE [LARGE SCALE GENOMIC DNA]</scope>
    <source>
        <strain evidence="7 8">M1</strain>
    </source>
</reference>
<evidence type="ECO:0000313" key="8">
    <source>
        <dbReference type="Proteomes" id="UP000190285"/>
    </source>
</evidence>
<dbReference type="SUPFAM" id="SSF51971">
    <property type="entry name" value="Nucleotide-binding domain"/>
    <property type="match status" value="1"/>
</dbReference>
<dbReference type="Gene3D" id="3.40.50.720">
    <property type="entry name" value="NAD(P)-binding Rossmann-like Domain"/>
    <property type="match status" value="1"/>
</dbReference>
<evidence type="ECO:0000256" key="2">
    <source>
        <dbReference type="ARBA" id="ARBA00022723"/>
    </source>
</evidence>
<feature type="domain" description="4Fe-4S ferredoxin-type" evidence="6">
    <location>
        <begin position="330"/>
        <end position="359"/>
    </location>
</feature>
<dbReference type="AlphaFoldDB" id="A0A1T5J4F2"/>
<dbReference type="Proteomes" id="UP000190285">
    <property type="component" value="Unassembled WGS sequence"/>
</dbReference>
<dbReference type="Pfam" id="PF02754">
    <property type="entry name" value="CCG"/>
    <property type="match status" value="2"/>
</dbReference>
<evidence type="ECO:0000259" key="6">
    <source>
        <dbReference type="PROSITE" id="PS51379"/>
    </source>
</evidence>
<dbReference type="PANTHER" id="PTHR43255:SF1">
    <property type="entry name" value="IRON-SULFUR-BINDING OXIDOREDUCTASE FADF-RELATED"/>
    <property type="match status" value="1"/>
</dbReference>
<evidence type="ECO:0000256" key="1">
    <source>
        <dbReference type="ARBA" id="ARBA00022485"/>
    </source>
</evidence>
<dbReference type="InterPro" id="IPR017900">
    <property type="entry name" value="4Fe4S_Fe_S_CS"/>
</dbReference>
<dbReference type="PANTHER" id="PTHR43255">
    <property type="entry name" value="IRON-SULFUR-BINDING OXIDOREDUCTASE FADF-RELATED-RELATED"/>
    <property type="match status" value="1"/>
</dbReference>
<dbReference type="PROSITE" id="PS00198">
    <property type="entry name" value="4FE4S_FER_1"/>
    <property type="match status" value="1"/>
</dbReference>
<name>A0A1T5J4F2_9FIRM</name>
<accession>A0A1T5J4F2</accession>
<evidence type="ECO:0000256" key="3">
    <source>
        <dbReference type="ARBA" id="ARBA00023002"/>
    </source>
</evidence>
<keyword evidence="3" id="KW-0560">Oxidoreductase</keyword>
<dbReference type="Pfam" id="PF14691">
    <property type="entry name" value="Fer4_20"/>
    <property type="match status" value="1"/>
</dbReference>
<dbReference type="NCBIfam" id="NF045663">
    <property type="entry name" value="diclust_near_Sec"/>
    <property type="match status" value="1"/>
</dbReference>
<dbReference type="GO" id="GO:0051539">
    <property type="term" value="F:4 iron, 4 sulfur cluster binding"/>
    <property type="evidence" value="ECO:0007669"/>
    <property type="project" value="UniProtKB-KW"/>
</dbReference>
<keyword evidence="5" id="KW-0411">Iron-sulfur</keyword>
<evidence type="ECO:0000256" key="4">
    <source>
        <dbReference type="ARBA" id="ARBA00023004"/>
    </source>
</evidence>
<keyword evidence="8" id="KW-1185">Reference proteome</keyword>
<evidence type="ECO:0000256" key="5">
    <source>
        <dbReference type="ARBA" id="ARBA00023014"/>
    </source>
</evidence>
<dbReference type="GO" id="GO:0005886">
    <property type="term" value="C:plasma membrane"/>
    <property type="evidence" value="ECO:0007669"/>
    <property type="project" value="TreeGrafter"/>
</dbReference>
<dbReference type="PROSITE" id="PS51379">
    <property type="entry name" value="4FE4S_FER_2"/>
    <property type="match status" value="1"/>
</dbReference>
<gene>
    <name evidence="7" type="ORF">SAMN02194393_00921</name>
</gene>
<dbReference type="GO" id="GO:0046872">
    <property type="term" value="F:metal ion binding"/>
    <property type="evidence" value="ECO:0007669"/>
    <property type="project" value="UniProtKB-KW"/>
</dbReference>
<dbReference type="RefSeq" id="WP_079489703.1">
    <property type="nucleotide sequence ID" value="NZ_FUZT01000002.1"/>
</dbReference>